<dbReference type="Pfam" id="PF10768">
    <property type="entry name" value="FliX"/>
    <property type="match status" value="1"/>
</dbReference>
<dbReference type="EMBL" id="CP080034">
    <property type="protein sequence ID" value="QYC11773.1"/>
    <property type="molecule type" value="Genomic_DNA"/>
</dbReference>
<gene>
    <name evidence="2" type="ORF">KWG56_07440</name>
</gene>
<keyword evidence="2" id="KW-0966">Cell projection</keyword>
<dbReference type="RefSeq" id="WP_219354294.1">
    <property type="nucleotide sequence ID" value="NZ_CP080034.1"/>
</dbReference>
<proteinExistence type="predicted"/>
<keyword evidence="3" id="KW-1185">Reference proteome</keyword>
<evidence type="ECO:0000313" key="3">
    <source>
        <dbReference type="Proteomes" id="UP000824334"/>
    </source>
</evidence>
<feature type="compositionally biased region" description="Low complexity" evidence="1">
    <location>
        <begin position="11"/>
        <end position="20"/>
    </location>
</feature>
<accession>A0ABX8TNP4</accession>
<organism evidence="2 3">
    <name type="scientific">Brevundimonas nasdae</name>
    <dbReference type="NCBI Taxonomy" id="172043"/>
    <lineage>
        <taxon>Bacteria</taxon>
        <taxon>Pseudomonadati</taxon>
        <taxon>Pseudomonadota</taxon>
        <taxon>Alphaproteobacteria</taxon>
        <taxon>Caulobacterales</taxon>
        <taxon>Caulobacteraceae</taxon>
        <taxon>Brevundimonas</taxon>
    </lineage>
</organism>
<dbReference type="GeneID" id="94375093"/>
<reference evidence="2 3" key="1">
    <citation type="submission" date="2021-07" db="EMBL/GenBank/DDBJ databases">
        <title>Isolation and characterization of bacteria from a gold mining with a capacity of golden bioaccumulation.</title>
        <authorList>
            <person name="Yang X.J."/>
        </authorList>
    </citation>
    <scope>NUCLEOTIDE SEQUENCE [LARGE SCALE GENOMIC DNA]</scope>
    <source>
        <strain evidence="2 3">Au29</strain>
    </source>
</reference>
<name>A0ABX8TNP4_9CAUL</name>
<feature type="compositionally biased region" description="Low complexity" evidence="1">
    <location>
        <begin position="28"/>
        <end position="39"/>
    </location>
</feature>
<protein>
    <submittedName>
        <fullName evidence="2">Flagellar assembly regulator FliX</fullName>
    </submittedName>
</protein>
<keyword evidence="2" id="KW-0969">Cilium</keyword>
<dbReference type="Proteomes" id="UP000824334">
    <property type="component" value="Chromosome"/>
</dbReference>
<sequence length="142" mass="14490">MKVVGTGGPNAATGSRAARGGASGFSLGPTSGAATPAAAASVAATSSMAGVSALMALQEVEGPLERRRRAVRRGGGLLDRLDELKMALLSGESGGPALERLARVLREERPDDSDAELTALLDQIDLRAQVELAKAEPRNSRG</sequence>
<evidence type="ECO:0000313" key="2">
    <source>
        <dbReference type="EMBL" id="QYC11773.1"/>
    </source>
</evidence>
<dbReference type="InterPro" id="IPR019704">
    <property type="entry name" value="Flagellar_assmbl_FliX_class2"/>
</dbReference>
<evidence type="ECO:0000256" key="1">
    <source>
        <dbReference type="SAM" id="MobiDB-lite"/>
    </source>
</evidence>
<keyword evidence="2" id="KW-0282">Flagellum</keyword>
<feature type="region of interest" description="Disordered" evidence="1">
    <location>
        <begin position="1"/>
        <end position="39"/>
    </location>
</feature>